<feature type="domain" description="SRP54-type proteins GTP-binding" evidence="11">
    <location>
        <begin position="267"/>
        <end position="280"/>
    </location>
</feature>
<dbReference type="InterPro" id="IPR003593">
    <property type="entry name" value="AAA+_ATPase"/>
</dbReference>
<keyword evidence="7" id="KW-0342">GTP-binding</keyword>
<dbReference type="SMART" id="SM00963">
    <property type="entry name" value="SRP54_N"/>
    <property type="match status" value="1"/>
</dbReference>
<name>A0A381Y8E9_9ZZZZ</name>
<evidence type="ECO:0000256" key="8">
    <source>
        <dbReference type="ARBA" id="ARBA00023135"/>
    </source>
</evidence>
<dbReference type="PANTHER" id="PTHR11564">
    <property type="entry name" value="SIGNAL RECOGNITION PARTICLE 54K PROTEIN SRP54"/>
    <property type="match status" value="1"/>
</dbReference>
<comment type="subcellular location">
    <subcellularLocation>
        <location evidence="1">Cytoplasm</location>
    </subcellularLocation>
</comment>
<gene>
    <name evidence="12" type="ORF">METZ01_LOCUS126162</name>
</gene>
<dbReference type="Gene3D" id="3.40.50.300">
    <property type="entry name" value="P-loop containing nucleotide triphosphate hydrolases"/>
    <property type="match status" value="1"/>
</dbReference>
<dbReference type="PANTHER" id="PTHR11564:SF5">
    <property type="entry name" value="SIGNAL RECOGNITION PARTICLE SUBUNIT SRP54"/>
    <property type="match status" value="1"/>
</dbReference>
<organism evidence="12">
    <name type="scientific">marine metagenome</name>
    <dbReference type="NCBI Taxonomy" id="408172"/>
    <lineage>
        <taxon>unclassified sequences</taxon>
        <taxon>metagenomes</taxon>
        <taxon>ecological metagenomes</taxon>
    </lineage>
</organism>
<comment type="similarity">
    <text evidence="2">Belongs to the GTP-binding SRP family. SRP54 subfamily.</text>
</comment>
<dbReference type="Gene3D" id="1.10.260.30">
    <property type="entry name" value="Signal recognition particle, SRP54 subunit, M-domain"/>
    <property type="match status" value="1"/>
</dbReference>
<evidence type="ECO:0000256" key="5">
    <source>
        <dbReference type="ARBA" id="ARBA00022801"/>
    </source>
</evidence>
<dbReference type="InterPro" id="IPR042101">
    <property type="entry name" value="SRP54_N_sf"/>
</dbReference>
<dbReference type="PROSITE" id="PS00300">
    <property type="entry name" value="SRP54"/>
    <property type="match status" value="1"/>
</dbReference>
<dbReference type="Pfam" id="PF02881">
    <property type="entry name" value="SRP54_N"/>
    <property type="match status" value="1"/>
</dbReference>
<dbReference type="GO" id="GO:0005786">
    <property type="term" value="C:signal recognition particle, endoplasmic reticulum targeting"/>
    <property type="evidence" value="ECO:0007669"/>
    <property type="project" value="UniProtKB-KW"/>
</dbReference>
<dbReference type="SUPFAM" id="SSF52540">
    <property type="entry name" value="P-loop containing nucleoside triphosphate hydrolases"/>
    <property type="match status" value="1"/>
</dbReference>
<dbReference type="InterPro" id="IPR000897">
    <property type="entry name" value="SRP54_GTPase_dom"/>
</dbReference>
<dbReference type="Pfam" id="PF02978">
    <property type="entry name" value="SRP_SPB"/>
    <property type="match status" value="1"/>
</dbReference>
<keyword evidence="8" id="KW-0733">Signal recognition particle</keyword>
<dbReference type="EC" id="3.6.5.4" evidence="10"/>
<keyword evidence="6" id="KW-0694">RNA-binding</keyword>
<sequence>MFDQITERFDTLLRNLRGIGKITDKNIQETARQIRRVLLEADVNFQVTRDFVKRVQDRSSGTKVLKSVKPGEQFIKIIHDELVTLLGDEPVSLEFAKKGQTVILMAGLQGSGKTATCVKLANRLNDQGKSVLLVAADVYRPAAIKQLQVLAEDIDVPVFEMGQDDPVKICTAAIEEAVLSKIDCVILDTAGRLHVDGEMMVEIQQIAEAVKPTETLFVADGMTGQDAVHSAQAFNEALEITGTILTKLDGDARGGAAISITTVIKKPVKFIGISEKTDGLEVFDPQRMADRILGLGDVVTLVEKAQKVVAESEAAKMQEKLIENQFTLEDFNTQIKQLQKMGNLNQIMGMIPGIPRKMMKGIDLDGQQLSWTKAMINSMTPQERNNPQVINGQRRRRIAAGSGRSVQEVNQLLKQFTEMQKMMKKFG</sequence>
<dbReference type="InterPro" id="IPR036225">
    <property type="entry name" value="SRP/SRP_N"/>
</dbReference>
<dbReference type="InterPro" id="IPR022941">
    <property type="entry name" value="SRP54"/>
</dbReference>
<dbReference type="InterPro" id="IPR036891">
    <property type="entry name" value="Signal_recog_part_SRP54_M_sf"/>
</dbReference>
<dbReference type="HAMAP" id="MF_00306">
    <property type="entry name" value="SRP54"/>
    <property type="match status" value="1"/>
</dbReference>
<dbReference type="CDD" id="cd18539">
    <property type="entry name" value="SRP_G"/>
    <property type="match status" value="1"/>
</dbReference>
<evidence type="ECO:0000313" key="12">
    <source>
        <dbReference type="EMBL" id="SVA73308.1"/>
    </source>
</evidence>
<dbReference type="AlphaFoldDB" id="A0A381Y8E9"/>
<dbReference type="InterPro" id="IPR013822">
    <property type="entry name" value="Signal_recog_particl_SRP54_hlx"/>
</dbReference>
<reference evidence="12" key="1">
    <citation type="submission" date="2018-05" db="EMBL/GenBank/DDBJ databases">
        <authorList>
            <person name="Lanie J.A."/>
            <person name="Ng W.-L."/>
            <person name="Kazmierczak K.M."/>
            <person name="Andrzejewski T.M."/>
            <person name="Davidsen T.M."/>
            <person name="Wayne K.J."/>
            <person name="Tettelin H."/>
            <person name="Glass J.I."/>
            <person name="Rusch D."/>
            <person name="Podicherti R."/>
            <person name="Tsui H.-C.T."/>
            <person name="Winkler M.E."/>
        </authorList>
    </citation>
    <scope>NUCLEOTIDE SEQUENCE</scope>
</reference>
<dbReference type="InterPro" id="IPR004780">
    <property type="entry name" value="SRP"/>
</dbReference>
<evidence type="ECO:0000256" key="7">
    <source>
        <dbReference type="ARBA" id="ARBA00023134"/>
    </source>
</evidence>
<dbReference type="SMART" id="SM00382">
    <property type="entry name" value="AAA"/>
    <property type="match status" value="1"/>
</dbReference>
<feature type="non-terminal residue" evidence="12">
    <location>
        <position position="427"/>
    </location>
</feature>
<dbReference type="SUPFAM" id="SSF47364">
    <property type="entry name" value="Domain of the SRP/SRP receptor G-proteins"/>
    <property type="match status" value="1"/>
</dbReference>
<keyword evidence="9" id="KW-0687">Ribonucleoprotein</keyword>
<evidence type="ECO:0000259" key="11">
    <source>
        <dbReference type="PROSITE" id="PS00300"/>
    </source>
</evidence>
<evidence type="ECO:0000256" key="2">
    <source>
        <dbReference type="ARBA" id="ARBA00005450"/>
    </source>
</evidence>
<dbReference type="EMBL" id="UINC01017626">
    <property type="protein sequence ID" value="SVA73308.1"/>
    <property type="molecule type" value="Genomic_DNA"/>
</dbReference>
<dbReference type="GO" id="GO:0008312">
    <property type="term" value="F:7S RNA binding"/>
    <property type="evidence" value="ECO:0007669"/>
    <property type="project" value="InterPro"/>
</dbReference>
<dbReference type="InterPro" id="IPR004125">
    <property type="entry name" value="Signal_recog_particle_SRP54_M"/>
</dbReference>
<keyword evidence="4" id="KW-0547">Nucleotide-binding</keyword>
<accession>A0A381Y8E9</accession>
<evidence type="ECO:0000256" key="1">
    <source>
        <dbReference type="ARBA" id="ARBA00004496"/>
    </source>
</evidence>
<dbReference type="GO" id="GO:0005525">
    <property type="term" value="F:GTP binding"/>
    <property type="evidence" value="ECO:0007669"/>
    <property type="project" value="UniProtKB-KW"/>
</dbReference>
<dbReference type="NCBIfam" id="TIGR00959">
    <property type="entry name" value="ffh"/>
    <property type="match status" value="1"/>
</dbReference>
<evidence type="ECO:0000256" key="9">
    <source>
        <dbReference type="ARBA" id="ARBA00023274"/>
    </source>
</evidence>
<evidence type="ECO:0000256" key="3">
    <source>
        <dbReference type="ARBA" id="ARBA00022490"/>
    </source>
</evidence>
<keyword evidence="3" id="KW-0963">Cytoplasm</keyword>
<proteinExistence type="inferred from homology"/>
<dbReference type="GO" id="GO:0003924">
    <property type="term" value="F:GTPase activity"/>
    <property type="evidence" value="ECO:0007669"/>
    <property type="project" value="InterPro"/>
</dbReference>
<evidence type="ECO:0000256" key="6">
    <source>
        <dbReference type="ARBA" id="ARBA00022884"/>
    </source>
</evidence>
<dbReference type="SUPFAM" id="SSF47446">
    <property type="entry name" value="Signal peptide-binding domain"/>
    <property type="match status" value="1"/>
</dbReference>
<dbReference type="GO" id="GO:0006614">
    <property type="term" value="P:SRP-dependent cotranslational protein targeting to membrane"/>
    <property type="evidence" value="ECO:0007669"/>
    <property type="project" value="InterPro"/>
</dbReference>
<dbReference type="SMART" id="SM00962">
    <property type="entry name" value="SRP54"/>
    <property type="match status" value="1"/>
</dbReference>
<protein>
    <recommendedName>
        <fullName evidence="10">signal-recognition-particle GTPase</fullName>
        <ecNumber evidence="10">3.6.5.4</ecNumber>
    </recommendedName>
</protein>
<keyword evidence="5" id="KW-0378">Hydrolase</keyword>
<evidence type="ECO:0000256" key="4">
    <source>
        <dbReference type="ARBA" id="ARBA00022741"/>
    </source>
</evidence>
<dbReference type="Gene3D" id="1.20.120.140">
    <property type="entry name" value="Signal recognition particle SRP54, nucleotide-binding domain"/>
    <property type="match status" value="1"/>
</dbReference>
<evidence type="ECO:0000256" key="10">
    <source>
        <dbReference type="ARBA" id="ARBA00035672"/>
    </source>
</evidence>
<dbReference type="Pfam" id="PF00448">
    <property type="entry name" value="SRP54"/>
    <property type="match status" value="1"/>
</dbReference>
<dbReference type="InterPro" id="IPR027417">
    <property type="entry name" value="P-loop_NTPase"/>
</dbReference>